<sequence length="296" mass="33141">MGENKIFFALFASYNRHYYAMKFLRFFGFFAIVGCAVSCNDTNHYYAEIPVNSAPDAPPVSGQFEKNVLVEDYTGTWCGNCTRVSYGIERVLDATDRAVVVAIHNGNDPYHFDDYMPLKNLISPDHDLELPQARLNRIINWLDPDTNTQDVLNLTSNNCGLGIAMTSTVSDNNIELDVNVKFAQNFSNLKLVVYVLEDHLVYPQVNYSTYYNGVHRVLDFEHNHVLRASLTHVLGNPISGTNFDQTVTTSFSVPVPADVSNAENMSFVAMVVDANNQAINARSAYPNESQAFQENP</sequence>
<dbReference type="STRING" id="490189.SAMN02927903_01831"/>
<organism evidence="1 2">
    <name type="scientific">Flavobacterium caeni</name>
    <dbReference type="NCBI Taxonomy" id="490189"/>
    <lineage>
        <taxon>Bacteria</taxon>
        <taxon>Pseudomonadati</taxon>
        <taxon>Bacteroidota</taxon>
        <taxon>Flavobacteriia</taxon>
        <taxon>Flavobacteriales</taxon>
        <taxon>Flavobacteriaceae</taxon>
        <taxon>Flavobacterium</taxon>
    </lineage>
</organism>
<reference evidence="1 2" key="1">
    <citation type="submission" date="2016-10" db="EMBL/GenBank/DDBJ databases">
        <authorList>
            <person name="de Groot N.N."/>
        </authorList>
    </citation>
    <scope>NUCLEOTIDE SEQUENCE [LARGE SCALE GENOMIC DNA]</scope>
    <source>
        <strain evidence="1 2">CGMCC 1.7031</strain>
    </source>
</reference>
<dbReference type="SUPFAM" id="SSF52833">
    <property type="entry name" value="Thioredoxin-like"/>
    <property type="match status" value="1"/>
</dbReference>
<evidence type="ECO:0000313" key="2">
    <source>
        <dbReference type="Proteomes" id="UP000199354"/>
    </source>
</evidence>
<dbReference type="EMBL" id="FMVF01000007">
    <property type="protein sequence ID" value="SCY60639.1"/>
    <property type="molecule type" value="Genomic_DNA"/>
</dbReference>
<keyword evidence="2" id="KW-1185">Reference proteome</keyword>
<dbReference type="InterPro" id="IPR036249">
    <property type="entry name" value="Thioredoxin-like_sf"/>
</dbReference>
<dbReference type="InterPro" id="IPR021615">
    <property type="entry name" value="Omp28"/>
</dbReference>
<gene>
    <name evidence="1" type="ORF">SAMN02927903_01831</name>
</gene>
<evidence type="ECO:0000313" key="1">
    <source>
        <dbReference type="EMBL" id="SCY60639.1"/>
    </source>
</evidence>
<accession>A0A1G5HAX2</accession>
<protein>
    <submittedName>
        <fullName evidence="1">Outer membrane protein Omp28</fullName>
    </submittedName>
</protein>
<dbReference type="Proteomes" id="UP000199354">
    <property type="component" value="Unassembled WGS sequence"/>
</dbReference>
<dbReference type="Pfam" id="PF11551">
    <property type="entry name" value="Omp28"/>
    <property type="match status" value="1"/>
</dbReference>
<dbReference type="Gene3D" id="2.60.40.10">
    <property type="entry name" value="Immunoglobulins"/>
    <property type="match status" value="1"/>
</dbReference>
<dbReference type="InterPro" id="IPR013783">
    <property type="entry name" value="Ig-like_fold"/>
</dbReference>
<proteinExistence type="predicted"/>
<dbReference type="AlphaFoldDB" id="A0A1G5HAX2"/>
<name>A0A1G5HAX2_9FLAO</name>